<dbReference type="AlphaFoldDB" id="A0A6P5GS35"/>
<dbReference type="PANTHER" id="PTHR31170">
    <property type="entry name" value="BNAC04G53230D PROTEIN"/>
    <property type="match status" value="1"/>
</dbReference>
<dbReference type="RefSeq" id="XP_020110622.1">
    <property type="nucleotide sequence ID" value="XM_020255033.1"/>
</dbReference>
<keyword evidence="2" id="KW-1185">Reference proteome</keyword>
<protein>
    <submittedName>
        <fullName evidence="3">UPF0481 protein At3g47200-like isoform X2</fullName>
    </submittedName>
</protein>
<gene>
    <name evidence="3" type="primary">LOC109725717</name>
</gene>
<sequence length="552" mass="64321">MLKISSYYIRMGAEEGMDRRGEHRISIVDNASGSGGRVGTEIDQEEVSSLPINSNEDEKWIRKLQEKVERAFPGSTHWPSQFVDETEPKICMFTMREEISRPRSVTKGEFSQPRVVRIGPFHRKVRTSISNNKKWMIVYFVNYLYRLDLAGCIIKIKNQVATARRDYTELDVLESFGLKDDNRFAKMLLLDSYFILFVLTVKIRKRPSGYTLMPTTPDSARLLNLFRDDTTEVLDIIFHKDEIAPDLLIFDNQIPFFVIEELFKELKWNKPLHEYALEFFRTIHPRPARHCIDEDSPPKFLHLLDLFHWSRVPKSKYIELSSSSKQLDSIDLARRSPNAMEPRETATMFGKKKPRQQDSINWARHTPNAMELTESATLFEKKTSGSSLDITFRRRWFKRIGGVLDIPELHIRDYSSFIFHNLIAFEMQSSSRGRCTMAFSVLMRNLLQSQEDVKLLRQRGILASSSITDRKLVNMFKRLSGLTESYQMPSDLCHICHRVQSHHNHGMSQFCGSVILKFFPNPLVTLSVFIAILLFVPTLLQTIYNTLKYYHR</sequence>
<dbReference type="Pfam" id="PF03140">
    <property type="entry name" value="DUF247"/>
    <property type="match status" value="1"/>
</dbReference>
<proteinExistence type="predicted"/>
<reference evidence="3" key="2">
    <citation type="submission" date="2025-08" db="UniProtKB">
        <authorList>
            <consortium name="RefSeq"/>
        </authorList>
    </citation>
    <scope>IDENTIFICATION</scope>
    <source>
        <tissue evidence="3">Leaf</tissue>
    </source>
</reference>
<dbReference type="Proteomes" id="UP000515123">
    <property type="component" value="Linkage group 20"/>
</dbReference>
<reference evidence="2" key="1">
    <citation type="journal article" date="2015" name="Nat. Genet.">
        <title>The pineapple genome and the evolution of CAM photosynthesis.</title>
        <authorList>
            <person name="Ming R."/>
            <person name="VanBuren R."/>
            <person name="Wai C.M."/>
            <person name="Tang H."/>
            <person name="Schatz M.C."/>
            <person name="Bowers J.E."/>
            <person name="Lyons E."/>
            <person name="Wang M.L."/>
            <person name="Chen J."/>
            <person name="Biggers E."/>
            <person name="Zhang J."/>
            <person name="Huang L."/>
            <person name="Zhang L."/>
            <person name="Miao W."/>
            <person name="Zhang J."/>
            <person name="Ye Z."/>
            <person name="Miao C."/>
            <person name="Lin Z."/>
            <person name="Wang H."/>
            <person name="Zhou H."/>
            <person name="Yim W.C."/>
            <person name="Priest H.D."/>
            <person name="Zheng C."/>
            <person name="Woodhouse M."/>
            <person name="Edger P.P."/>
            <person name="Guyot R."/>
            <person name="Guo H.B."/>
            <person name="Guo H."/>
            <person name="Zheng G."/>
            <person name="Singh R."/>
            <person name="Sharma A."/>
            <person name="Min X."/>
            <person name="Zheng Y."/>
            <person name="Lee H."/>
            <person name="Gurtowski J."/>
            <person name="Sedlazeck F.J."/>
            <person name="Harkess A."/>
            <person name="McKain M.R."/>
            <person name="Liao Z."/>
            <person name="Fang J."/>
            <person name="Liu J."/>
            <person name="Zhang X."/>
            <person name="Zhang Q."/>
            <person name="Hu W."/>
            <person name="Qin Y."/>
            <person name="Wang K."/>
            <person name="Chen L.Y."/>
            <person name="Shirley N."/>
            <person name="Lin Y.R."/>
            <person name="Liu L.Y."/>
            <person name="Hernandez A.G."/>
            <person name="Wright C.L."/>
            <person name="Bulone V."/>
            <person name="Tuskan G.A."/>
            <person name="Heath K."/>
            <person name="Zee F."/>
            <person name="Moore P.H."/>
            <person name="Sunkar R."/>
            <person name="Leebens-Mack J.H."/>
            <person name="Mockler T."/>
            <person name="Bennetzen J.L."/>
            <person name="Freeling M."/>
            <person name="Sankoff D."/>
            <person name="Paterson A.H."/>
            <person name="Zhu X."/>
            <person name="Yang X."/>
            <person name="Smith J.A."/>
            <person name="Cushman J.C."/>
            <person name="Paull R.E."/>
            <person name="Yu Q."/>
        </authorList>
    </citation>
    <scope>NUCLEOTIDE SEQUENCE [LARGE SCALE GENOMIC DNA]</scope>
    <source>
        <strain evidence="2">cv. F153</strain>
    </source>
</reference>
<feature type="transmembrane region" description="Helical" evidence="1">
    <location>
        <begin position="523"/>
        <end position="544"/>
    </location>
</feature>
<keyword evidence="1" id="KW-0472">Membrane</keyword>
<accession>A0A6P5GS35</accession>
<evidence type="ECO:0000313" key="2">
    <source>
        <dbReference type="Proteomes" id="UP000515123"/>
    </source>
</evidence>
<dbReference type="GeneID" id="109725717"/>
<organism evidence="2 3">
    <name type="scientific">Ananas comosus</name>
    <name type="common">Pineapple</name>
    <name type="synonym">Ananas ananas</name>
    <dbReference type="NCBI Taxonomy" id="4615"/>
    <lineage>
        <taxon>Eukaryota</taxon>
        <taxon>Viridiplantae</taxon>
        <taxon>Streptophyta</taxon>
        <taxon>Embryophyta</taxon>
        <taxon>Tracheophyta</taxon>
        <taxon>Spermatophyta</taxon>
        <taxon>Magnoliopsida</taxon>
        <taxon>Liliopsida</taxon>
        <taxon>Poales</taxon>
        <taxon>Bromeliaceae</taxon>
        <taxon>Bromelioideae</taxon>
        <taxon>Ananas</taxon>
    </lineage>
</organism>
<dbReference type="OrthoDB" id="630095at2759"/>
<keyword evidence="1" id="KW-1133">Transmembrane helix</keyword>
<keyword evidence="1" id="KW-0812">Transmembrane</keyword>
<dbReference type="PANTHER" id="PTHR31170:SF25">
    <property type="entry name" value="BNAA09G04570D PROTEIN"/>
    <property type="match status" value="1"/>
</dbReference>
<dbReference type="InterPro" id="IPR004158">
    <property type="entry name" value="DUF247_pln"/>
</dbReference>
<name>A0A6P5GS35_ANACO</name>
<evidence type="ECO:0000313" key="3">
    <source>
        <dbReference type="RefSeq" id="XP_020110622.1"/>
    </source>
</evidence>
<evidence type="ECO:0000256" key="1">
    <source>
        <dbReference type="SAM" id="Phobius"/>
    </source>
</evidence>